<dbReference type="GO" id="GO:0008897">
    <property type="term" value="F:holo-[acyl-carrier-protein] synthase activity"/>
    <property type="evidence" value="ECO:0007669"/>
    <property type="project" value="InterPro"/>
</dbReference>
<dbReference type="GO" id="GO:0000287">
    <property type="term" value="F:magnesium ion binding"/>
    <property type="evidence" value="ECO:0007669"/>
    <property type="project" value="InterPro"/>
</dbReference>
<evidence type="ECO:0000256" key="1">
    <source>
        <dbReference type="ARBA" id="ARBA00022679"/>
    </source>
</evidence>
<dbReference type="SUPFAM" id="SSF56214">
    <property type="entry name" value="4'-phosphopantetheinyl transferase"/>
    <property type="match status" value="2"/>
</dbReference>
<organism evidence="3 4">
    <name type="scientific">Phytoactinopolyspora halophila</name>
    <dbReference type="NCBI Taxonomy" id="1981511"/>
    <lineage>
        <taxon>Bacteria</taxon>
        <taxon>Bacillati</taxon>
        <taxon>Actinomycetota</taxon>
        <taxon>Actinomycetes</taxon>
        <taxon>Jiangellales</taxon>
        <taxon>Jiangellaceae</taxon>
        <taxon>Phytoactinopolyspora</taxon>
    </lineage>
</organism>
<accession>A0A329QCV9</accession>
<dbReference type="Pfam" id="PF01648">
    <property type="entry name" value="ACPS"/>
    <property type="match status" value="1"/>
</dbReference>
<name>A0A329QCV9_9ACTN</name>
<dbReference type="AlphaFoldDB" id="A0A329QCV9"/>
<dbReference type="Proteomes" id="UP000250462">
    <property type="component" value="Unassembled WGS sequence"/>
</dbReference>
<keyword evidence="1" id="KW-0808">Transferase</keyword>
<evidence type="ECO:0000313" key="3">
    <source>
        <dbReference type="EMBL" id="RAW10245.1"/>
    </source>
</evidence>
<gene>
    <name evidence="3" type="ORF">DPM12_19385</name>
</gene>
<comment type="caution">
    <text evidence="3">The sequence shown here is derived from an EMBL/GenBank/DDBJ whole genome shotgun (WGS) entry which is preliminary data.</text>
</comment>
<dbReference type="EMBL" id="QMIG01000028">
    <property type="protein sequence ID" value="RAW10245.1"/>
    <property type="molecule type" value="Genomic_DNA"/>
</dbReference>
<dbReference type="InterPro" id="IPR008278">
    <property type="entry name" value="4-PPantetheinyl_Trfase_dom"/>
</dbReference>
<evidence type="ECO:0000313" key="4">
    <source>
        <dbReference type="Proteomes" id="UP000250462"/>
    </source>
</evidence>
<reference evidence="3 4" key="1">
    <citation type="submission" date="2018-06" db="EMBL/GenBank/DDBJ databases">
        <title>Phytoactinopolyspora halophila sp. nov., a novel halophilic actinomycete isolated from a saline soil in China.</title>
        <authorList>
            <person name="Tang S.-K."/>
        </authorList>
    </citation>
    <scope>NUCLEOTIDE SEQUENCE [LARGE SCALE GENOMIC DNA]</scope>
    <source>
        <strain evidence="3 4">YIM 96934</strain>
    </source>
</reference>
<sequence>MMPIGEGLRTQVVQLQGSESLYRCQLTVFAYDTPQVDAAYDAAYGCLSSAERAYCDRLKVRKRALEFTFGRYVAKEAARAAADGALARESFEIRQGLFNQPILVCPDGRDLEVSIAHSNGVAMALVHPRACPLGIDLEVLDGRTLSTMTEHLTEHESALMDRHPVASDRSYLPAVIWTAKESLSKVFKSGLLVPFDLFEVQSISTRSEVMTSAFRSFSHYVAASARVGDFVASIAYPKMTDLRTESGAPFPSLALPGSSQAG</sequence>
<dbReference type="Gene3D" id="3.90.470.20">
    <property type="entry name" value="4'-phosphopantetheinyl transferase domain"/>
    <property type="match status" value="2"/>
</dbReference>
<evidence type="ECO:0000259" key="2">
    <source>
        <dbReference type="Pfam" id="PF01648"/>
    </source>
</evidence>
<proteinExistence type="predicted"/>
<feature type="domain" description="4'-phosphopantetheinyl transferase" evidence="2">
    <location>
        <begin position="132"/>
        <end position="234"/>
    </location>
</feature>
<keyword evidence="4" id="KW-1185">Reference proteome</keyword>
<protein>
    <recommendedName>
        <fullName evidence="2">4'-phosphopantetheinyl transferase domain-containing protein</fullName>
    </recommendedName>
</protein>
<dbReference type="InterPro" id="IPR037143">
    <property type="entry name" value="4-PPantetheinyl_Trfase_dom_sf"/>
</dbReference>